<proteinExistence type="predicted"/>
<protein>
    <submittedName>
        <fullName evidence="1">Uncharacterized protein</fullName>
    </submittedName>
</protein>
<evidence type="ECO:0000313" key="1">
    <source>
        <dbReference type="EMBL" id="CBI08187.1"/>
    </source>
</evidence>
<dbReference type="AlphaFoldDB" id="E6QLR6"/>
<sequence>MRKFTSSLIRRLPCGSRYRKITKVLHHLRRASNGPSDRRHIPRVLLKQIMQSPSNLLVLQSGSMHILSQLNFQPTVAGNQNQRWYHTEIQPLPVRCSRLAAQQIPCRTIPPLTKDNLESVPLWLHQNRLQHTLFQNAVTQTNKGVDLPFVLVYVFAWTVYVRVDLLKREQAQYMLHVFVVTLDRRQQPRVFFQSFSVDLPCAHAASLQSGKGEYPGRKDSGTT</sequence>
<organism evidence="1">
    <name type="scientific">mine drainage metagenome</name>
    <dbReference type="NCBI Taxonomy" id="410659"/>
    <lineage>
        <taxon>unclassified sequences</taxon>
        <taxon>metagenomes</taxon>
        <taxon>ecological metagenomes</taxon>
    </lineage>
</organism>
<name>E6QLR6_9ZZZZ</name>
<comment type="caution">
    <text evidence="1">The sequence shown here is derived from an EMBL/GenBank/DDBJ whole genome shotgun (WGS) entry which is preliminary data.</text>
</comment>
<reference evidence="1" key="1">
    <citation type="submission" date="2009-10" db="EMBL/GenBank/DDBJ databases">
        <title>Diversity of trophic interactions inside an arsenic-rich microbial ecosystem.</title>
        <authorList>
            <person name="Bertin P.N."/>
            <person name="Heinrich-Salmeron A."/>
            <person name="Pelletier E."/>
            <person name="Goulhen-Chollet F."/>
            <person name="Arsene-Ploetze F."/>
            <person name="Gallien S."/>
            <person name="Calteau A."/>
            <person name="Vallenet D."/>
            <person name="Casiot C."/>
            <person name="Chane-Woon-Ming B."/>
            <person name="Giloteaux L."/>
            <person name="Barakat M."/>
            <person name="Bonnefoy V."/>
            <person name="Bruneel O."/>
            <person name="Chandler M."/>
            <person name="Cleiss J."/>
            <person name="Duran R."/>
            <person name="Elbaz-Poulichet F."/>
            <person name="Fonknechten N."/>
            <person name="Lauga B."/>
            <person name="Mornico D."/>
            <person name="Ortet P."/>
            <person name="Schaeffer C."/>
            <person name="Siguier P."/>
            <person name="Alexander Thil Smith A."/>
            <person name="Van Dorsselaer A."/>
            <person name="Weissenbach J."/>
            <person name="Medigue C."/>
            <person name="Le Paslier D."/>
        </authorList>
    </citation>
    <scope>NUCLEOTIDE SEQUENCE</scope>
</reference>
<accession>E6QLR6</accession>
<dbReference type="EMBL" id="CABQ01000191">
    <property type="protein sequence ID" value="CBI08187.1"/>
    <property type="molecule type" value="Genomic_DNA"/>
</dbReference>
<gene>
    <name evidence="1" type="ORF">CARN6_1629</name>
</gene>